<name>A0A1C6UFH3_9ACTN</name>
<gene>
    <name evidence="2" type="ORF">GA0070617_2159</name>
</gene>
<reference evidence="2 3" key="1">
    <citation type="submission" date="2016-06" db="EMBL/GenBank/DDBJ databases">
        <authorList>
            <person name="Kjaerup R.B."/>
            <person name="Dalgaard T.S."/>
            <person name="Juul-Madsen H.R."/>
        </authorList>
    </citation>
    <scope>NUCLEOTIDE SEQUENCE [LARGE SCALE GENOMIC DNA]</scope>
    <source>
        <strain evidence="2 3">DSM 45577</strain>
    </source>
</reference>
<protein>
    <submittedName>
        <fullName evidence="2">Uncharacterized protein</fullName>
    </submittedName>
</protein>
<accession>A0A1C6UFH3</accession>
<sequence length="291" mass="30675">MGFFHAATKQLCLIRKGSPPHGGISDRNPVESTSIRSRKIGPVSSAALSTVPPTAHPRMMVHTRRPSSGPTGRTVAPLDGRSGGPGAEKPESALRRGTNRRFPAGHTLRHRAASCLVNARVRVSVGSTGQQSGTGRINPDAPRQAECDATRVVRSGMSPRREEANQATRQRPFHPGWAAARPTSRSDLPITSGNASIHYVTAPATFGKGTSRGYFARPSHDRLTGPGTHPVDSDPTPGMARSGPRIGPRGNDIPHPTVFVRPPGVGHTGSGHGRHRGTAGTDTRTDMADAV</sequence>
<dbReference type="AlphaFoldDB" id="A0A1C6UFH3"/>
<feature type="compositionally biased region" description="Low complexity" evidence="1">
    <location>
        <begin position="126"/>
        <end position="136"/>
    </location>
</feature>
<keyword evidence="3" id="KW-1185">Reference proteome</keyword>
<dbReference type="EMBL" id="FMIA01000002">
    <property type="protein sequence ID" value="SCL52714.1"/>
    <property type="molecule type" value="Genomic_DNA"/>
</dbReference>
<feature type="region of interest" description="Disordered" evidence="1">
    <location>
        <begin position="218"/>
        <end position="240"/>
    </location>
</feature>
<evidence type="ECO:0000313" key="2">
    <source>
        <dbReference type="EMBL" id="SCL52714.1"/>
    </source>
</evidence>
<feature type="region of interest" description="Disordered" evidence="1">
    <location>
        <begin position="126"/>
        <end position="184"/>
    </location>
</feature>
<feature type="region of interest" description="Disordered" evidence="1">
    <location>
        <begin position="17"/>
        <end position="107"/>
    </location>
</feature>
<evidence type="ECO:0000313" key="3">
    <source>
        <dbReference type="Proteomes" id="UP000198937"/>
    </source>
</evidence>
<proteinExistence type="predicted"/>
<dbReference type="Proteomes" id="UP000198937">
    <property type="component" value="Unassembled WGS sequence"/>
</dbReference>
<evidence type="ECO:0000256" key="1">
    <source>
        <dbReference type="SAM" id="MobiDB-lite"/>
    </source>
</evidence>
<organism evidence="2 3">
    <name type="scientific">Micromonospora yangpuensis</name>
    <dbReference type="NCBI Taxonomy" id="683228"/>
    <lineage>
        <taxon>Bacteria</taxon>
        <taxon>Bacillati</taxon>
        <taxon>Actinomycetota</taxon>
        <taxon>Actinomycetes</taxon>
        <taxon>Micromonosporales</taxon>
        <taxon>Micromonosporaceae</taxon>
        <taxon>Micromonospora</taxon>
    </lineage>
</organism>
<feature type="region of interest" description="Disordered" evidence="1">
    <location>
        <begin position="264"/>
        <end position="291"/>
    </location>
</feature>